<reference evidence="2 3" key="1">
    <citation type="journal article" date="2023" name="Life. Sci Alliance">
        <title>Evolutionary insights into 3D genome organization and epigenetic landscape of Vigna mungo.</title>
        <authorList>
            <person name="Junaid A."/>
            <person name="Singh B."/>
            <person name="Bhatia S."/>
        </authorList>
    </citation>
    <scope>NUCLEOTIDE SEQUENCE [LARGE SCALE GENOMIC DNA]</scope>
    <source>
        <strain evidence="2">Urdbean</strain>
    </source>
</reference>
<keyword evidence="3" id="KW-1185">Reference proteome</keyword>
<proteinExistence type="predicted"/>
<organism evidence="2 3">
    <name type="scientific">Vigna mungo</name>
    <name type="common">Black gram</name>
    <name type="synonym">Phaseolus mungo</name>
    <dbReference type="NCBI Taxonomy" id="3915"/>
    <lineage>
        <taxon>Eukaryota</taxon>
        <taxon>Viridiplantae</taxon>
        <taxon>Streptophyta</taxon>
        <taxon>Embryophyta</taxon>
        <taxon>Tracheophyta</taxon>
        <taxon>Spermatophyta</taxon>
        <taxon>Magnoliopsida</taxon>
        <taxon>eudicotyledons</taxon>
        <taxon>Gunneridae</taxon>
        <taxon>Pentapetalae</taxon>
        <taxon>rosids</taxon>
        <taxon>fabids</taxon>
        <taxon>Fabales</taxon>
        <taxon>Fabaceae</taxon>
        <taxon>Papilionoideae</taxon>
        <taxon>50 kb inversion clade</taxon>
        <taxon>NPAAA clade</taxon>
        <taxon>indigoferoid/millettioid clade</taxon>
        <taxon>Phaseoleae</taxon>
        <taxon>Vigna</taxon>
    </lineage>
</organism>
<feature type="compositionally biased region" description="Basic and acidic residues" evidence="1">
    <location>
        <begin position="190"/>
        <end position="201"/>
    </location>
</feature>
<dbReference type="EMBL" id="CP144696">
    <property type="protein sequence ID" value="WVZ09989.1"/>
    <property type="molecule type" value="Genomic_DNA"/>
</dbReference>
<evidence type="ECO:0000313" key="2">
    <source>
        <dbReference type="EMBL" id="WVZ09989.1"/>
    </source>
</evidence>
<evidence type="ECO:0000313" key="3">
    <source>
        <dbReference type="Proteomes" id="UP001374535"/>
    </source>
</evidence>
<accession>A0AAQ3NGU3</accession>
<dbReference type="Proteomes" id="UP001374535">
    <property type="component" value="Chromosome 5"/>
</dbReference>
<dbReference type="AlphaFoldDB" id="A0AAQ3NGU3"/>
<sequence>MHHLDSPYPLPSSPSRRHIQRLQHHRVVLQTAHDAPSERRGCCCGHIRPPLAIHQNHHAGRDHPQVRQERGSISEVAENHWGKEHGGALAVDELHCLKGERLEGSERNEVDLDANPEFESKLPQVFAYQRALDGVLFGNDGGDSEKRRFRGLLRYLLHERSVLDPKADVEVDNVHEGARSVIENHLVGGEDREHWDRRDSGEGLEGSDAMHDFHQRGNPGRPVRTGEKRLESFFEVKRCALERFPHGGS</sequence>
<feature type="region of interest" description="Disordered" evidence="1">
    <location>
        <begin position="190"/>
        <end position="226"/>
    </location>
</feature>
<name>A0AAQ3NGU3_VIGMU</name>
<gene>
    <name evidence="2" type="ORF">V8G54_014519</name>
</gene>
<protein>
    <submittedName>
        <fullName evidence="2">Uncharacterized protein</fullName>
    </submittedName>
</protein>
<evidence type="ECO:0000256" key="1">
    <source>
        <dbReference type="SAM" id="MobiDB-lite"/>
    </source>
</evidence>